<gene>
    <name evidence="2" type="ORF">DFP87_11869</name>
</gene>
<evidence type="ECO:0000259" key="1">
    <source>
        <dbReference type="Pfam" id="PF24407"/>
    </source>
</evidence>
<proteinExistence type="predicted"/>
<evidence type="ECO:0000313" key="2">
    <source>
        <dbReference type="EMBL" id="RBP13031.1"/>
    </source>
</evidence>
<comment type="caution">
    <text evidence="2">The sequence shown here is derived from an EMBL/GenBank/DDBJ whole genome shotgun (WGS) entry which is preliminary data.</text>
</comment>
<sequence>MEILKPLMTVLRAAWPYLKRRLAERAAGKGRDPAPTSISDKMMDDALRRLGAMNAEDPLFKRLIVGIEGKITRPDCFRKPSVREWLSIPRVRDGLKLSAERAIARGVAPADVLDRVADDYAEITGEHRSLAAGPIQIVISFLQVSIQEGVKDPAMAAVLQATSSEITRELKTGLSDLTDATALAGNRFVLDQITQDARNELDRILRRRATQGEKTTEDLRQLVGAFEKGARFFAADSALKNDAVSWLARAEANAGNGPEAKRLLDDLKQKGYVVTDAVRALVDLAQDAPTAALQRVRDLHDADSQAVMFSIIARTQGREMALQYVDDLRPLAATAFTAIGWCNVCSSLIAEGKASTAADLLERLPEEVLRECTSLYFLYAVSQLLPMFPEEVQPSLMLAGLPAVVQHALDGPESTARMTIALNALERAKHCAADANDNVIEEHCADGIQYLRLMDDRTKDEETARIVEAMKDGATAVKLVAIARSWNIMFDPQPIQDYLSRAHRLGGLNREQRKAQLLLLDTADQSLERLRFLEDEWQNLVADLGFEFLVVKKMEALVQTRDVDGAAIFLELHSDQLEEPLRTRIKLMLDNARGEDPTAAAVALFNESEAIEDLHNLVRVLESRKRWKRLAPYSEMLYRREPNFYSAMLRLRCLEQTQANADVICTFLDSTVGRVEQRPEVRSARAWAQFAVGNHAEAKRLNDELLAERDDANDFSLDVNIAVRTGDWERFRTIGAGGLERRSQLDARMLLGLAQLVSLFDPGQSLLLAQEAVAQEGDNPAILVGAHAIAIAAKRDDLAMPWVHKATELSKDGGPISSFSLREMVEFMKGNEESWNQKNEMYRTAQMPIHMAASVFTAPFSQLLIAIPRRNAREADPRRWKPVPIRSGKRAPVVPLNSSRVALDVTALFILHELGLLETTLGSLDEVFISPRLMDVLLEDRGRIAFHQPSRVAEVKPLITWIARGQIKLGGLKAEIGLATEIGEEAAALLVEAEAKAGKYVHPGPLFRVSSYMEEEADLGVMSQRIADPIDILEALLNEGLITQAHGDEARQSMDRTQRGARQAIPPNTPLYLNGASVQYLNHAKLLQPLLNSTHEVFIHKSTLEEWHALLETEPMTDELIEAVNGLRKIIRSALISGKVKFLAQNRKQGDMLNATTMLPLHDLLGDYLNVDAVVLDDRMLGNNIELVDSTGKSVPILSSLDVLDVLIRKGVLSETERREALHQLRAQCFFCIPILPDDVDFYLNQAPIEDGQLKETAELRTLRQYLARLNATDVLCTDADLTYHESLWKLAHLLIGRLWTNGSIPTNEATIKSDWIVDHVLPDLALAMRFSPGFELRIEEVAATQLSLFLGVPTADPARRTAYANWVESCRILPLLPANSQVLEFVADQAAQSLARRTLEIANELEKKYSVNSA</sequence>
<keyword evidence="3" id="KW-1185">Reference proteome</keyword>
<dbReference type="Proteomes" id="UP000252124">
    <property type="component" value="Unassembled WGS sequence"/>
</dbReference>
<reference evidence="2 3" key="1">
    <citation type="submission" date="2018-06" db="EMBL/GenBank/DDBJ databases">
        <title>Genomic Encyclopedia of Type Strains, Phase III (KMG-III): the genomes of soil and plant-associated and newly described type strains.</title>
        <authorList>
            <person name="Whitman W."/>
        </authorList>
    </citation>
    <scope>NUCLEOTIDE SEQUENCE [LARGE SCALE GENOMIC DNA]</scope>
    <source>
        <strain evidence="2 3">CECT 7342</strain>
    </source>
</reference>
<protein>
    <recommendedName>
        <fullName evidence="1">HTH domain-containing protein</fullName>
    </recommendedName>
</protein>
<dbReference type="InterPro" id="IPR056620">
    <property type="entry name" value="HTH_next_PIN-TPR-GreABC"/>
</dbReference>
<feature type="domain" description="HTH" evidence="1">
    <location>
        <begin position="821"/>
        <end position="890"/>
    </location>
</feature>
<organism evidence="2 3">
    <name type="scientific">Achromobacter marplatensis</name>
    <dbReference type="NCBI Taxonomy" id="470868"/>
    <lineage>
        <taxon>Bacteria</taxon>
        <taxon>Pseudomonadati</taxon>
        <taxon>Pseudomonadota</taxon>
        <taxon>Betaproteobacteria</taxon>
        <taxon>Burkholderiales</taxon>
        <taxon>Alcaligenaceae</taxon>
        <taxon>Achromobacter</taxon>
    </lineage>
</organism>
<accession>A0ABX9G088</accession>
<dbReference type="EMBL" id="QNRM01000018">
    <property type="protein sequence ID" value="RBP13031.1"/>
    <property type="molecule type" value="Genomic_DNA"/>
</dbReference>
<name>A0ABX9G088_9BURK</name>
<evidence type="ECO:0000313" key="3">
    <source>
        <dbReference type="Proteomes" id="UP000252124"/>
    </source>
</evidence>
<dbReference type="Pfam" id="PF24407">
    <property type="entry name" value="HTH_upst_double_PIN"/>
    <property type="match status" value="1"/>
</dbReference>